<evidence type="ECO:0000313" key="1">
    <source>
        <dbReference type="EMBL" id="KKB96547.1"/>
    </source>
</evidence>
<dbReference type="EMBL" id="JYHA01000058">
    <property type="protein sequence ID" value="KKB96547.1"/>
    <property type="molecule type" value="Genomic_DNA"/>
</dbReference>
<dbReference type="SUPFAM" id="SSF81593">
    <property type="entry name" value="Nucleotidyltransferase substrate binding subunit/domain"/>
    <property type="match status" value="1"/>
</dbReference>
<organism evidence="1 2">
    <name type="scientific">Candidatus Arcanibacter lacustris</name>
    <dbReference type="NCBI Taxonomy" id="1607817"/>
    <lineage>
        <taxon>Bacteria</taxon>
        <taxon>Pseudomonadati</taxon>
        <taxon>Pseudomonadota</taxon>
        <taxon>Alphaproteobacteria</taxon>
        <taxon>Rickettsiales</taxon>
        <taxon>Candidatus Arcanibacter</taxon>
    </lineage>
</organism>
<dbReference type="AlphaFoldDB" id="A0A0F5MR51"/>
<reference evidence="1 2" key="1">
    <citation type="submission" date="2015-02" db="EMBL/GenBank/DDBJ databases">
        <title>Single cell genomics of a rare environmental alphaproteobacterium provides unique insights into Rickettsiaceae evolution.</title>
        <authorList>
            <person name="Martijn J."/>
            <person name="Schulz F."/>
            <person name="Zaremba-Niedzwiedzka K."/>
            <person name="Viklund J."/>
            <person name="Stepanauskas R."/>
            <person name="Andersson S.G.E."/>
            <person name="Horn M."/>
            <person name="Guy L."/>
            <person name="Ettema T.J.G."/>
        </authorList>
    </citation>
    <scope>NUCLEOTIDE SEQUENCE [LARGE SCALE GENOMIC DNA]</scope>
    <source>
        <strain evidence="1 2">SCGC AAA041-L04</strain>
    </source>
</reference>
<keyword evidence="2" id="KW-1185">Reference proteome</keyword>
<sequence length="149" mass="17544">MMLIRELFKITDIHQKRIIFSMDRLANIFPISVGKIQNLSEQEFLLIELLTTRFSKLQDFMENKIFDAFLNQVGEQIEGLTMIDKLNKLEKLSIIENSSLWFELREIRNHISHEYPDNPSATAKYLNQLYVAIPKLLSILDNIKARIDF</sequence>
<gene>
    <name evidence="1" type="ORF">SZ25_00362</name>
</gene>
<name>A0A0F5MR51_9RICK</name>
<evidence type="ECO:0008006" key="3">
    <source>
        <dbReference type="Google" id="ProtNLM"/>
    </source>
</evidence>
<dbReference type="Proteomes" id="UP000033358">
    <property type="component" value="Unassembled WGS sequence"/>
</dbReference>
<evidence type="ECO:0000313" key="2">
    <source>
        <dbReference type="Proteomes" id="UP000033358"/>
    </source>
</evidence>
<dbReference type="Gene3D" id="1.20.120.330">
    <property type="entry name" value="Nucleotidyltransferases domain 2"/>
    <property type="match status" value="1"/>
</dbReference>
<protein>
    <recommendedName>
        <fullName evidence="3">RiboL-PSP-HEPN domain-containing protein</fullName>
    </recommendedName>
</protein>
<proteinExistence type="predicted"/>
<comment type="caution">
    <text evidence="1">The sequence shown here is derived from an EMBL/GenBank/DDBJ whole genome shotgun (WGS) entry which is preliminary data.</text>
</comment>
<accession>A0A0F5MR51</accession>